<keyword evidence="1" id="KW-0812">Transmembrane</keyword>
<dbReference type="Pfam" id="PF07963">
    <property type="entry name" value="N_methyl"/>
    <property type="match status" value="1"/>
</dbReference>
<evidence type="ECO:0008006" key="4">
    <source>
        <dbReference type="Google" id="ProtNLM"/>
    </source>
</evidence>
<dbReference type="RefSeq" id="WP_146561711.1">
    <property type="nucleotide sequence ID" value="NZ_SIHJ01000001.1"/>
</dbReference>
<dbReference type="EMBL" id="SIHJ01000001">
    <property type="protein sequence ID" value="TWT35492.1"/>
    <property type="molecule type" value="Genomic_DNA"/>
</dbReference>
<dbReference type="SUPFAM" id="SSF54523">
    <property type="entry name" value="Pili subunits"/>
    <property type="match status" value="1"/>
</dbReference>
<accession>A0A5C5VCR1</accession>
<dbReference type="InterPro" id="IPR012902">
    <property type="entry name" value="N_methyl_site"/>
</dbReference>
<dbReference type="OrthoDB" id="275641at2"/>
<protein>
    <recommendedName>
        <fullName evidence="4">Type II secretion system protein G</fullName>
    </recommendedName>
</protein>
<feature type="transmembrane region" description="Helical" evidence="1">
    <location>
        <begin position="12"/>
        <end position="32"/>
    </location>
</feature>
<proteinExistence type="predicted"/>
<dbReference type="InterPro" id="IPR045584">
    <property type="entry name" value="Pilin-like"/>
</dbReference>
<keyword evidence="1" id="KW-1133">Transmembrane helix</keyword>
<evidence type="ECO:0000256" key="1">
    <source>
        <dbReference type="SAM" id="Phobius"/>
    </source>
</evidence>
<reference evidence="2 3" key="1">
    <citation type="submission" date="2019-02" db="EMBL/GenBank/DDBJ databases">
        <title>Deep-cultivation of Planctomycetes and their phenomic and genomic characterization uncovers novel biology.</title>
        <authorList>
            <person name="Wiegand S."/>
            <person name="Jogler M."/>
            <person name="Boedeker C."/>
            <person name="Pinto D."/>
            <person name="Vollmers J."/>
            <person name="Rivas-Marin E."/>
            <person name="Kohn T."/>
            <person name="Peeters S.H."/>
            <person name="Heuer A."/>
            <person name="Rast P."/>
            <person name="Oberbeckmann S."/>
            <person name="Bunk B."/>
            <person name="Jeske O."/>
            <person name="Meyerdierks A."/>
            <person name="Storesund J.E."/>
            <person name="Kallscheuer N."/>
            <person name="Luecker S."/>
            <person name="Lage O.M."/>
            <person name="Pohl T."/>
            <person name="Merkel B.J."/>
            <person name="Hornburger P."/>
            <person name="Mueller R.-W."/>
            <person name="Bruemmer F."/>
            <person name="Labrenz M."/>
            <person name="Spormann A.M."/>
            <person name="Op Den Camp H."/>
            <person name="Overmann J."/>
            <person name="Amann R."/>
            <person name="Jetten M.S.M."/>
            <person name="Mascher T."/>
            <person name="Medema M.H."/>
            <person name="Devos D.P."/>
            <person name="Kaster A.-K."/>
            <person name="Ovreas L."/>
            <person name="Rohde M."/>
            <person name="Galperin M.Y."/>
            <person name="Jogler C."/>
        </authorList>
    </citation>
    <scope>NUCLEOTIDE SEQUENCE [LARGE SCALE GENOMIC DNA]</scope>
    <source>
        <strain evidence="2 3">KOR34</strain>
    </source>
</reference>
<gene>
    <name evidence="2" type="ORF">KOR34_03840</name>
</gene>
<keyword evidence="3" id="KW-1185">Reference proteome</keyword>
<evidence type="ECO:0000313" key="3">
    <source>
        <dbReference type="Proteomes" id="UP000316714"/>
    </source>
</evidence>
<evidence type="ECO:0000313" key="2">
    <source>
        <dbReference type="EMBL" id="TWT35492.1"/>
    </source>
</evidence>
<dbReference type="Gene3D" id="3.30.700.10">
    <property type="entry name" value="Glycoprotein, Type 4 Pilin"/>
    <property type="match status" value="1"/>
</dbReference>
<organism evidence="2 3">
    <name type="scientific">Posidoniimonas corsicana</name>
    <dbReference type="NCBI Taxonomy" id="1938618"/>
    <lineage>
        <taxon>Bacteria</taxon>
        <taxon>Pseudomonadati</taxon>
        <taxon>Planctomycetota</taxon>
        <taxon>Planctomycetia</taxon>
        <taxon>Pirellulales</taxon>
        <taxon>Lacipirellulaceae</taxon>
        <taxon>Posidoniimonas</taxon>
    </lineage>
</organism>
<dbReference type="PROSITE" id="PS00409">
    <property type="entry name" value="PROKAR_NTER_METHYL"/>
    <property type="match status" value="1"/>
</dbReference>
<sequence length="110" mass="11551">MRRYRLNHRGVTLIELLAAVAIVGVLAALLVARVTTQSSNAAPAACELNQGEIELQVQLWRRLNGGFPAASLSDIGANAQYFPAGLPVCPVDGSAYTIDVTDGTVVGHAH</sequence>
<dbReference type="AlphaFoldDB" id="A0A5C5VCR1"/>
<keyword evidence="1" id="KW-0472">Membrane</keyword>
<dbReference type="Proteomes" id="UP000316714">
    <property type="component" value="Unassembled WGS sequence"/>
</dbReference>
<name>A0A5C5VCR1_9BACT</name>
<comment type="caution">
    <text evidence="2">The sequence shown here is derived from an EMBL/GenBank/DDBJ whole genome shotgun (WGS) entry which is preliminary data.</text>
</comment>
<dbReference type="NCBIfam" id="TIGR02532">
    <property type="entry name" value="IV_pilin_GFxxxE"/>
    <property type="match status" value="1"/>
</dbReference>